<evidence type="ECO:0000313" key="10">
    <source>
        <dbReference type="Proteomes" id="UP000062398"/>
    </source>
</evidence>
<dbReference type="GeneID" id="5103869"/>
<dbReference type="AlphaFoldDB" id="A0A088E355"/>
<dbReference type="Proteomes" id="UP000061362">
    <property type="component" value="Chromosome"/>
</dbReference>
<dbReference type="EMBL" id="CP008822">
    <property type="protein sequence ID" value="AIM26413.1"/>
    <property type="molecule type" value="Genomic_DNA"/>
</dbReference>
<evidence type="ECO:0000313" key="5">
    <source>
        <dbReference type="EMBL" id="AKV80149.1"/>
    </source>
</evidence>
<dbReference type="Proteomes" id="UP000068832">
    <property type="component" value="Chromosome"/>
</dbReference>
<evidence type="ECO:0000313" key="3">
    <source>
        <dbReference type="EMBL" id="AKV75658.1"/>
    </source>
</evidence>
<dbReference type="EMBL" id="CP012174">
    <property type="protein sequence ID" value="AKV77904.1"/>
    <property type="molecule type" value="Genomic_DNA"/>
</dbReference>
<evidence type="ECO:0000313" key="12">
    <source>
        <dbReference type="Proteomes" id="UP000068832"/>
    </source>
</evidence>
<dbReference type="EMBL" id="CP012173">
    <property type="protein sequence ID" value="AKV75658.1"/>
    <property type="molecule type" value="Genomic_DNA"/>
</dbReference>
<dbReference type="RefSeq" id="WP_011921394.1">
    <property type="nucleotide sequence ID" value="NZ_AP019770.1"/>
</dbReference>
<reference evidence="6 8" key="3">
    <citation type="submission" date="2015-07" db="EMBL/GenBank/DDBJ databases">
        <title>Physiological, transcriptional responses and genome re-sequencing of acid resistant extremely thermoacidophilic Metallosphaera sedula SARC-M1.</title>
        <authorList>
            <person name="Ai C."/>
            <person name="McCarthy S."/>
            <person name="Eckrich V."/>
            <person name="Rudrappa D."/>
            <person name="Qiu G."/>
            <person name="Blum P."/>
        </authorList>
    </citation>
    <scope>NUCLEOTIDE SEQUENCE [LARGE SCALE GENOMIC DNA]</scope>
    <source>
        <strain evidence="6 8">SARC-M1</strain>
    </source>
</reference>
<gene>
    <name evidence="1" type="ORF">HA72_0249</name>
    <name evidence="2" type="ORF">MsedA_0260</name>
    <name evidence="3" type="ORF">MsedB_0260</name>
    <name evidence="4" type="ORF">MsedC_0259</name>
    <name evidence="5" type="ORF">MsedD_0260</name>
    <name evidence="6" type="ORF">MsedE_0260</name>
</gene>
<evidence type="ECO:0000313" key="2">
    <source>
        <dbReference type="EMBL" id="AKV73415.1"/>
    </source>
</evidence>
<sequence>MDPFMSKVWKLIDLQLPLVVTDAETYLVREGNLTQEDYEKLKNSTKSIKISYYSGDLNKLKTSLKEALNQLKTIQPKKPFPPEMKARFDAVIKTLSELAETAQATS</sequence>
<protein>
    <submittedName>
        <fullName evidence="1">Uncharacterized protein</fullName>
    </submittedName>
</protein>
<dbReference type="Proteomes" id="UP000056255">
    <property type="component" value="Chromosome"/>
</dbReference>
<dbReference type="Proteomes" id="UP000029084">
    <property type="component" value="Chromosome"/>
</dbReference>
<dbReference type="OrthoDB" id="34276at2157"/>
<evidence type="ECO:0000313" key="4">
    <source>
        <dbReference type="EMBL" id="AKV77904.1"/>
    </source>
</evidence>
<organism evidence="1 7">
    <name type="scientific">Metallosphaera sedula</name>
    <dbReference type="NCBI Taxonomy" id="43687"/>
    <lineage>
        <taxon>Archaea</taxon>
        <taxon>Thermoproteota</taxon>
        <taxon>Thermoprotei</taxon>
        <taxon>Sulfolobales</taxon>
        <taxon>Sulfolobaceae</taxon>
        <taxon>Metallosphaera</taxon>
    </lineage>
</organism>
<reference evidence="9 10" key="2">
    <citation type="journal article" date="2015" name="Genome Announc.">
        <title>Complete Genome Sequences of Evolved Arsenate-Resistant Metallosphaera sedula Strains.</title>
        <authorList>
            <person name="Ai C."/>
            <person name="McCarthy S."/>
            <person name="Schackwitz W."/>
            <person name="Martin J."/>
            <person name="Lipzen A."/>
            <person name="Blum P."/>
        </authorList>
    </citation>
    <scope>NUCLEOTIDE SEQUENCE [LARGE SCALE GENOMIC DNA]</scope>
    <source>
        <strain evidence="4 10">ARS120-1</strain>
        <strain evidence="5 9">ARS120-2</strain>
        <strain evidence="2 12">ARS50-1</strain>
        <strain evidence="3 11">ARS50-2</strain>
    </source>
</reference>
<dbReference type="OMA" id="KPFPPEM"/>
<accession>A0A088E355</accession>
<dbReference type="PATRIC" id="fig|43687.5.peg.254"/>
<evidence type="ECO:0000313" key="11">
    <source>
        <dbReference type="Proteomes" id="UP000062475"/>
    </source>
</evidence>
<reference evidence="1 7" key="1">
    <citation type="journal article" date="2014" name="J. Bacteriol.">
        <title>Role of an Archaeal PitA Transporter in the Copper and Arsenic Resistance of Metallosphaera sedula, an Extreme Thermoacidophile.</title>
        <authorList>
            <person name="McCarthy S."/>
            <person name="Ai C."/>
            <person name="Wheaton G."/>
            <person name="Tevatia R."/>
            <person name="Eckrich V."/>
            <person name="Kelly R."/>
            <person name="Blum P."/>
        </authorList>
    </citation>
    <scope>NUCLEOTIDE SEQUENCE [LARGE SCALE GENOMIC DNA]</scope>
    <source>
        <strain evidence="1 7">CuR1</strain>
    </source>
</reference>
<evidence type="ECO:0000313" key="8">
    <source>
        <dbReference type="Proteomes" id="UP000056255"/>
    </source>
</evidence>
<proteinExistence type="predicted"/>
<dbReference type="Proteomes" id="UP000062475">
    <property type="component" value="Chromosome"/>
</dbReference>
<evidence type="ECO:0000313" key="1">
    <source>
        <dbReference type="EMBL" id="AIM26413.1"/>
    </source>
</evidence>
<dbReference type="Proteomes" id="UP000062398">
    <property type="component" value="Chromosome"/>
</dbReference>
<dbReference type="EMBL" id="CP012176">
    <property type="protein sequence ID" value="AKV82391.1"/>
    <property type="molecule type" value="Genomic_DNA"/>
</dbReference>
<evidence type="ECO:0000313" key="7">
    <source>
        <dbReference type="Proteomes" id="UP000029084"/>
    </source>
</evidence>
<name>A0A088E355_9CREN</name>
<dbReference type="EMBL" id="CP012175">
    <property type="protein sequence ID" value="AKV80149.1"/>
    <property type="molecule type" value="Genomic_DNA"/>
</dbReference>
<evidence type="ECO:0000313" key="6">
    <source>
        <dbReference type="EMBL" id="AKV82391.1"/>
    </source>
</evidence>
<dbReference type="EMBL" id="CP012172">
    <property type="protein sequence ID" value="AKV73415.1"/>
    <property type="molecule type" value="Genomic_DNA"/>
</dbReference>
<evidence type="ECO:0000313" key="9">
    <source>
        <dbReference type="Proteomes" id="UP000061362"/>
    </source>
</evidence>